<evidence type="ECO:0000313" key="3">
    <source>
        <dbReference type="Proteomes" id="UP000013827"/>
    </source>
</evidence>
<dbReference type="PaxDb" id="2903-EOD24707"/>
<accession>A0A0D3JMH2</accession>
<reference evidence="2" key="2">
    <citation type="submission" date="2024-10" db="UniProtKB">
        <authorList>
            <consortium name="EnsemblProtists"/>
        </authorList>
    </citation>
    <scope>IDENTIFICATION</scope>
</reference>
<reference evidence="3" key="1">
    <citation type="journal article" date="2013" name="Nature">
        <title>Pan genome of the phytoplankton Emiliania underpins its global distribution.</title>
        <authorList>
            <person name="Read B.A."/>
            <person name="Kegel J."/>
            <person name="Klute M.J."/>
            <person name="Kuo A."/>
            <person name="Lefebvre S.C."/>
            <person name="Maumus F."/>
            <person name="Mayer C."/>
            <person name="Miller J."/>
            <person name="Monier A."/>
            <person name="Salamov A."/>
            <person name="Young J."/>
            <person name="Aguilar M."/>
            <person name="Claverie J.M."/>
            <person name="Frickenhaus S."/>
            <person name="Gonzalez K."/>
            <person name="Herman E.K."/>
            <person name="Lin Y.C."/>
            <person name="Napier J."/>
            <person name="Ogata H."/>
            <person name="Sarno A.F."/>
            <person name="Shmutz J."/>
            <person name="Schroeder D."/>
            <person name="de Vargas C."/>
            <person name="Verret F."/>
            <person name="von Dassow P."/>
            <person name="Valentin K."/>
            <person name="Van de Peer Y."/>
            <person name="Wheeler G."/>
            <person name="Dacks J.B."/>
            <person name="Delwiche C.F."/>
            <person name="Dyhrman S.T."/>
            <person name="Glockner G."/>
            <person name="John U."/>
            <person name="Richards T."/>
            <person name="Worden A.Z."/>
            <person name="Zhang X."/>
            <person name="Grigoriev I.V."/>
            <person name="Allen A.E."/>
            <person name="Bidle K."/>
            <person name="Borodovsky M."/>
            <person name="Bowler C."/>
            <person name="Brownlee C."/>
            <person name="Cock J.M."/>
            <person name="Elias M."/>
            <person name="Gladyshev V.N."/>
            <person name="Groth M."/>
            <person name="Guda C."/>
            <person name="Hadaegh A."/>
            <person name="Iglesias-Rodriguez M.D."/>
            <person name="Jenkins J."/>
            <person name="Jones B.M."/>
            <person name="Lawson T."/>
            <person name="Leese F."/>
            <person name="Lindquist E."/>
            <person name="Lobanov A."/>
            <person name="Lomsadze A."/>
            <person name="Malik S.B."/>
            <person name="Marsh M.E."/>
            <person name="Mackinder L."/>
            <person name="Mock T."/>
            <person name="Mueller-Roeber B."/>
            <person name="Pagarete A."/>
            <person name="Parker M."/>
            <person name="Probert I."/>
            <person name="Quesneville H."/>
            <person name="Raines C."/>
            <person name="Rensing S.A."/>
            <person name="Riano-Pachon D.M."/>
            <person name="Richier S."/>
            <person name="Rokitta S."/>
            <person name="Shiraiwa Y."/>
            <person name="Soanes D.M."/>
            <person name="van der Giezen M."/>
            <person name="Wahlund T.M."/>
            <person name="Williams B."/>
            <person name="Wilson W."/>
            <person name="Wolfe G."/>
            <person name="Wurch L.L."/>
        </authorList>
    </citation>
    <scope>NUCLEOTIDE SEQUENCE</scope>
</reference>
<dbReference type="Proteomes" id="UP000013827">
    <property type="component" value="Unassembled WGS sequence"/>
</dbReference>
<dbReference type="RefSeq" id="XP_005777136.1">
    <property type="nucleotide sequence ID" value="XM_005777079.1"/>
</dbReference>
<feature type="region of interest" description="Disordered" evidence="1">
    <location>
        <begin position="86"/>
        <end position="108"/>
    </location>
</feature>
<dbReference type="AlphaFoldDB" id="A0A0D3JMH2"/>
<dbReference type="EnsemblProtists" id="EOD24707">
    <property type="protein sequence ID" value="EOD24707"/>
    <property type="gene ID" value="EMIHUDRAFT_450592"/>
</dbReference>
<protein>
    <submittedName>
        <fullName evidence="2">Uncharacterized protein</fullName>
    </submittedName>
</protein>
<evidence type="ECO:0000313" key="2">
    <source>
        <dbReference type="EnsemblProtists" id="EOD24707"/>
    </source>
</evidence>
<sequence length="506" mass="51898">MRALSLPLSLPGGKRRLDEASGGRLLRAVPSAAIAAASLRRSGWAAPLQGTSPPAGGRPNCEWVDLAAPAAERAVRAYKAALSASRGERGLAEHEHDAHGRGGRGGPPERWLKLGKAHVDALGLYGIASVAQANSGDVTHVALHALGFAAAEHAGSPRCLAAGGGPADLSPSLAIASLSPAWAGLQHGLLAGGLGAVNATPSSPLYGPTVWEWALSAQACDAGSARRGDRGAAVDGQAGLARGAALRDYSSCVHGLGHGLQMAVGEVERSVAACSHGPRGAERCQCASGVYMQAQMEGRRATSCDAAPPYATPACWLRHWTTAHEHAFTPGADPCGIASTPLGRAACAFGWAKATMLPWHRRNNEPSASAPTMRTTQGAASFLHYCAVFRPRGGGGATDDRAWRSCLFGAISDLAREKRAGIELLSRQAVDDGAGGAGKWRVLRAACETYFPPDASALGTTGGSGAGQAPLSAAELTSVRALCLDALLSHASFEFYSPCGLKLLTR</sequence>
<dbReference type="HOGENOM" id="CLU_539104_0_0_1"/>
<keyword evidence="3" id="KW-1185">Reference proteome</keyword>
<name>A0A0D3JMH2_EMIH1</name>
<dbReference type="KEGG" id="ehx:EMIHUDRAFT_450592"/>
<proteinExistence type="predicted"/>
<dbReference type="GeneID" id="17270254"/>
<evidence type="ECO:0000256" key="1">
    <source>
        <dbReference type="SAM" id="MobiDB-lite"/>
    </source>
</evidence>
<feature type="compositionally biased region" description="Basic and acidic residues" evidence="1">
    <location>
        <begin position="86"/>
        <end position="100"/>
    </location>
</feature>
<organism evidence="2 3">
    <name type="scientific">Emiliania huxleyi (strain CCMP1516)</name>
    <dbReference type="NCBI Taxonomy" id="280463"/>
    <lineage>
        <taxon>Eukaryota</taxon>
        <taxon>Haptista</taxon>
        <taxon>Haptophyta</taxon>
        <taxon>Prymnesiophyceae</taxon>
        <taxon>Isochrysidales</taxon>
        <taxon>Noelaerhabdaceae</taxon>
        <taxon>Emiliania</taxon>
    </lineage>
</organism>